<dbReference type="InterPro" id="IPR050267">
    <property type="entry name" value="Anti-sigma-factor_SerPK"/>
</dbReference>
<dbReference type="InterPro" id="IPR036890">
    <property type="entry name" value="HATPase_C_sf"/>
</dbReference>
<accession>A0A7M2TFC2</accession>
<name>A0A7M2TFC2_STRCW</name>
<dbReference type="SUPFAM" id="SSF55874">
    <property type="entry name" value="ATPase domain of HSP90 chaperone/DNA topoisomerase II/histidine kinase"/>
    <property type="match status" value="1"/>
</dbReference>
<dbReference type="Proteomes" id="UP000594008">
    <property type="component" value="Chromosome"/>
</dbReference>
<reference evidence="3 4" key="1">
    <citation type="submission" date="2020-10" db="EMBL/GenBank/DDBJ databases">
        <title>Streptomyces chromofuscus complate genome analysis.</title>
        <authorList>
            <person name="Anwar N."/>
        </authorList>
    </citation>
    <scope>NUCLEOTIDE SEQUENCE [LARGE SCALE GENOMIC DNA]</scope>
    <source>
        <strain evidence="3 4">DSM 40273</strain>
    </source>
</reference>
<dbReference type="PANTHER" id="PTHR35526">
    <property type="entry name" value="ANTI-SIGMA-F FACTOR RSBW-RELATED"/>
    <property type="match status" value="1"/>
</dbReference>
<dbReference type="AlphaFoldDB" id="A0A7M2TFC2"/>
<keyword evidence="4" id="KW-1185">Reference proteome</keyword>
<dbReference type="GO" id="GO:0005524">
    <property type="term" value="F:ATP binding"/>
    <property type="evidence" value="ECO:0007669"/>
    <property type="project" value="UniProtKB-KW"/>
</dbReference>
<proteinExistence type="predicted"/>
<keyword evidence="3" id="KW-0067">ATP-binding</keyword>
<dbReference type="KEGG" id="schf:IPT68_02845"/>
<sequence length="113" mass="11551">MTRPAGPGRDVIDLHLVVSEPAGNAVRHGGGPAGFEAVATPQGVRLAVHDHGDVVPAAAFGTGDLPHGRHGSGSGRPLVVRVARDIAVEPRPGGCKTIRVLVPLRAAEDRAPE</sequence>
<organism evidence="3 4">
    <name type="scientific">Streptomyces chromofuscus</name>
    <dbReference type="NCBI Taxonomy" id="42881"/>
    <lineage>
        <taxon>Bacteria</taxon>
        <taxon>Bacillati</taxon>
        <taxon>Actinomycetota</taxon>
        <taxon>Actinomycetes</taxon>
        <taxon>Kitasatosporales</taxon>
        <taxon>Streptomycetaceae</taxon>
        <taxon>Streptomyces</taxon>
    </lineage>
</organism>
<keyword evidence="1" id="KW-0723">Serine/threonine-protein kinase</keyword>
<protein>
    <submittedName>
        <fullName evidence="3">ATP-binding protein</fullName>
    </submittedName>
</protein>
<dbReference type="Pfam" id="PF02518">
    <property type="entry name" value="HATPase_c"/>
    <property type="match status" value="1"/>
</dbReference>
<evidence type="ECO:0000259" key="2">
    <source>
        <dbReference type="Pfam" id="PF02518"/>
    </source>
</evidence>
<evidence type="ECO:0000313" key="3">
    <source>
        <dbReference type="EMBL" id="QOV47437.1"/>
    </source>
</evidence>
<keyword evidence="1" id="KW-0808">Transferase</keyword>
<keyword evidence="3" id="KW-0547">Nucleotide-binding</keyword>
<dbReference type="PANTHER" id="PTHR35526:SF3">
    <property type="entry name" value="ANTI-SIGMA-F FACTOR RSBW"/>
    <property type="match status" value="1"/>
</dbReference>
<dbReference type="EMBL" id="CP063374">
    <property type="protein sequence ID" value="QOV47437.1"/>
    <property type="molecule type" value="Genomic_DNA"/>
</dbReference>
<gene>
    <name evidence="3" type="ORF">IPT68_02845</name>
</gene>
<dbReference type="Gene3D" id="3.30.565.10">
    <property type="entry name" value="Histidine kinase-like ATPase, C-terminal domain"/>
    <property type="match status" value="1"/>
</dbReference>
<dbReference type="CDD" id="cd16936">
    <property type="entry name" value="HATPase_RsbW-like"/>
    <property type="match status" value="1"/>
</dbReference>
<evidence type="ECO:0000256" key="1">
    <source>
        <dbReference type="ARBA" id="ARBA00022527"/>
    </source>
</evidence>
<evidence type="ECO:0000313" key="4">
    <source>
        <dbReference type="Proteomes" id="UP000594008"/>
    </source>
</evidence>
<keyword evidence="1" id="KW-0418">Kinase</keyword>
<feature type="domain" description="Histidine kinase/HSP90-like ATPase" evidence="2">
    <location>
        <begin position="10"/>
        <end position="105"/>
    </location>
</feature>
<dbReference type="InterPro" id="IPR003594">
    <property type="entry name" value="HATPase_dom"/>
</dbReference>